<dbReference type="EMBL" id="QZFV01000032">
    <property type="protein sequence ID" value="RJQ90715.1"/>
    <property type="molecule type" value="Genomic_DNA"/>
</dbReference>
<keyword evidence="2" id="KW-1185">Reference proteome</keyword>
<sequence>MWTFREPDRLDRRTRLASSLHSIVGGGAPLYQEDLRAAATAFGPIVTQMYGQGEAPMTITVMPPGKPSNTPAPAAAPSTE</sequence>
<dbReference type="InterPro" id="IPR042099">
    <property type="entry name" value="ANL_N_sf"/>
</dbReference>
<dbReference type="SUPFAM" id="SSF56801">
    <property type="entry name" value="Acetyl-CoA synthetase-like"/>
    <property type="match status" value="1"/>
</dbReference>
<organism evidence="1 2">
    <name type="scientific">Amycolatopsis panacis</name>
    <dbReference type="NCBI Taxonomy" id="2340917"/>
    <lineage>
        <taxon>Bacteria</taxon>
        <taxon>Bacillati</taxon>
        <taxon>Actinomycetota</taxon>
        <taxon>Actinomycetes</taxon>
        <taxon>Pseudonocardiales</taxon>
        <taxon>Pseudonocardiaceae</taxon>
        <taxon>Amycolatopsis</taxon>
    </lineage>
</organism>
<proteinExistence type="predicted"/>
<dbReference type="AlphaFoldDB" id="A0A419IAR2"/>
<evidence type="ECO:0000313" key="2">
    <source>
        <dbReference type="Proteomes" id="UP000285112"/>
    </source>
</evidence>
<reference evidence="1 2" key="1">
    <citation type="submission" date="2018-09" db="EMBL/GenBank/DDBJ databases">
        <title>YIM PH 21725 draft genome.</title>
        <authorList>
            <person name="Miao C."/>
        </authorList>
    </citation>
    <scope>NUCLEOTIDE SEQUENCE [LARGE SCALE GENOMIC DNA]</scope>
    <source>
        <strain evidence="2">YIM PH21725</strain>
    </source>
</reference>
<name>A0A419IAR2_9PSEU</name>
<accession>A0A419IAR2</accession>
<protein>
    <submittedName>
        <fullName evidence="1">Uncharacterized protein</fullName>
    </submittedName>
</protein>
<gene>
    <name evidence="1" type="ORF">D5S19_03110</name>
</gene>
<evidence type="ECO:0000313" key="1">
    <source>
        <dbReference type="EMBL" id="RJQ90715.1"/>
    </source>
</evidence>
<dbReference type="Proteomes" id="UP000285112">
    <property type="component" value="Unassembled WGS sequence"/>
</dbReference>
<dbReference type="Gene3D" id="3.40.50.12780">
    <property type="entry name" value="N-terminal domain of ligase-like"/>
    <property type="match status" value="1"/>
</dbReference>
<comment type="caution">
    <text evidence="1">The sequence shown here is derived from an EMBL/GenBank/DDBJ whole genome shotgun (WGS) entry which is preliminary data.</text>
</comment>